<dbReference type="AlphaFoldDB" id="A0A7Y9EB87"/>
<dbReference type="PRINTS" id="PR00412">
    <property type="entry name" value="EPOXHYDRLASE"/>
</dbReference>
<keyword evidence="3" id="KW-1185">Reference proteome</keyword>
<accession>A0A7Y9EB87</accession>
<dbReference type="GO" id="GO:0004301">
    <property type="term" value="F:epoxide hydrolase activity"/>
    <property type="evidence" value="ECO:0007669"/>
    <property type="project" value="TreeGrafter"/>
</dbReference>
<dbReference type="PANTHER" id="PTHR42977:SF1">
    <property type="entry name" value="BLR6576 PROTEIN"/>
    <property type="match status" value="1"/>
</dbReference>
<comment type="caution">
    <text evidence="2">The sequence shown here is derived from an EMBL/GenBank/DDBJ whole genome shotgun (WGS) entry which is preliminary data.</text>
</comment>
<dbReference type="InterPro" id="IPR029058">
    <property type="entry name" value="AB_hydrolase_fold"/>
</dbReference>
<feature type="domain" description="AB hydrolase-1" evidence="1">
    <location>
        <begin position="45"/>
        <end position="289"/>
    </location>
</feature>
<organism evidence="2 3">
    <name type="scientific">Actinomadura luteofluorescens</name>
    <dbReference type="NCBI Taxonomy" id="46163"/>
    <lineage>
        <taxon>Bacteria</taxon>
        <taxon>Bacillati</taxon>
        <taxon>Actinomycetota</taxon>
        <taxon>Actinomycetes</taxon>
        <taxon>Streptosporangiales</taxon>
        <taxon>Thermomonosporaceae</taxon>
        <taxon>Actinomadura</taxon>
    </lineage>
</organism>
<dbReference type="EMBL" id="JACCBA010000001">
    <property type="protein sequence ID" value="NYD44610.1"/>
    <property type="molecule type" value="Genomic_DNA"/>
</dbReference>
<dbReference type="Gene3D" id="3.40.50.1820">
    <property type="entry name" value="alpha/beta hydrolase"/>
    <property type="match status" value="1"/>
</dbReference>
<evidence type="ECO:0000313" key="3">
    <source>
        <dbReference type="Proteomes" id="UP000529783"/>
    </source>
</evidence>
<dbReference type="PRINTS" id="PR00111">
    <property type="entry name" value="ABHYDROLASE"/>
</dbReference>
<name>A0A7Y9EB87_9ACTN</name>
<sequence>MATRPGDAGPSPPTQAEGMTTVHHRYATVNGRRLFYREAGPAAAPAVVLLHGFPTSSFMFRHLIPPLADRYRVIAPDHLGFGLSDAPAADEFDYTFDALAGLTEELLDQLGADRYALYVQDYGAPVGWRLALGNPDAVTAVITQSGNGYEAGFAEEFWKPVREYWRDQNPQTEAGVRQALTLEAIRWQYLHGVPDETLVSPDTWNHDFAQVSRPGNDLVQLALLADYAGNLPLYPKLHAWLRASGVPVLAVWGRGDEIFRPEGALAFAKDAPGAEIHLLDAGHFLLESHLDVAAAHIRGFLGRTLP</sequence>
<proteinExistence type="predicted"/>
<evidence type="ECO:0000259" key="1">
    <source>
        <dbReference type="Pfam" id="PF00561"/>
    </source>
</evidence>
<evidence type="ECO:0000313" key="2">
    <source>
        <dbReference type="EMBL" id="NYD44610.1"/>
    </source>
</evidence>
<dbReference type="InterPro" id="IPR051340">
    <property type="entry name" value="Haloalkane_dehalogenase"/>
</dbReference>
<dbReference type="InterPro" id="IPR000639">
    <property type="entry name" value="Epox_hydrolase-like"/>
</dbReference>
<dbReference type="PANTHER" id="PTHR42977">
    <property type="entry name" value="HYDROLASE-RELATED"/>
    <property type="match status" value="1"/>
</dbReference>
<protein>
    <submittedName>
        <fullName evidence="2">Pimeloyl-ACP methyl ester carboxylesterase</fullName>
    </submittedName>
</protein>
<gene>
    <name evidence="2" type="ORF">BJY14_000593</name>
</gene>
<dbReference type="Pfam" id="PF00561">
    <property type="entry name" value="Abhydrolase_1"/>
    <property type="match status" value="1"/>
</dbReference>
<reference evidence="2 3" key="1">
    <citation type="submission" date="2020-07" db="EMBL/GenBank/DDBJ databases">
        <title>Sequencing the genomes of 1000 actinobacteria strains.</title>
        <authorList>
            <person name="Klenk H.-P."/>
        </authorList>
    </citation>
    <scope>NUCLEOTIDE SEQUENCE [LARGE SCALE GENOMIC DNA]</scope>
    <source>
        <strain evidence="2 3">DSM 40398</strain>
    </source>
</reference>
<dbReference type="InterPro" id="IPR000073">
    <property type="entry name" value="AB_hydrolase_1"/>
</dbReference>
<dbReference type="SUPFAM" id="SSF53474">
    <property type="entry name" value="alpha/beta-Hydrolases"/>
    <property type="match status" value="1"/>
</dbReference>
<dbReference type="Proteomes" id="UP000529783">
    <property type="component" value="Unassembled WGS sequence"/>
</dbReference>